<dbReference type="GO" id="GO:0000155">
    <property type="term" value="F:phosphorelay sensor kinase activity"/>
    <property type="evidence" value="ECO:0007669"/>
    <property type="project" value="InterPro"/>
</dbReference>
<dbReference type="NCBIfam" id="TIGR00229">
    <property type="entry name" value="sensory_box"/>
    <property type="match status" value="1"/>
</dbReference>
<dbReference type="InterPro" id="IPR001610">
    <property type="entry name" value="PAC"/>
</dbReference>
<sequence length="661" mass="73888">MSEAERLAALGRYDILDSAPEPQFDRIVELAARMFDAPRATISFLDGARIWFKARYGVSVTAVPRAWNLYDEAALQGRVLVIRDLANDPRFAGHPYARVARMHFYAVAPLHASDGTCIGAIAVIDHGPRPDLMEDRVAGLQALARLVESELERRLLTTELEKSAARFRDLAQMSSDWMWETDAEHRMTELFFDGPKLSNLVPTSLGMRRWEYRYSRPLQATWADYRAMIEARQEFRGFEYEVMLPAGDHHVFRVSGRPRFDAKGAFLGYRGVGTDITAQRLAEQRLKDSETSFRFLFEKNPNPMYLFEQDRLRIVAVNEAACQLYGYSLAEFEALTLFDLRPEADKELLRQHLATVDWTKRRAARRWRHQRRDGAVMEVVANTEPTRFNGRACHLVQIRDLTQQLRAEARLAEAEATLHQKQKLEALGQLTGGIAHDFNNILAVVVGNIELAADDLPADAPQHRPLAAAVAACERGADLVTRLLTFARRRPLEPREMEVGPLLDEIGELVRTAVSPHVFLSLEKSDALGLCRIDRSGLETAILNLAVNARDAMPDGGQLRLAARVVRVSDEDARARPMLKAGDWIEIAISDTGAGMASDVRSKVFEPFFTTKSEGKGTGLGLPMVHGFVHQSGGFLTLDTAPGRGTTFKLYLPAERSAGEG</sequence>
<dbReference type="SMART" id="SM00091">
    <property type="entry name" value="PAS"/>
    <property type="match status" value="1"/>
</dbReference>
<dbReference type="PANTHER" id="PTHR43065">
    <property type="entry name" value="SENSOR HISTIDINE KINASE"/>
    <property type="match status" value="1"/>
</dbReference>
<dbReference type="Proteomes" id="UP000321638">
    <property type="component" value="Unassembled WGS sequence"/>
</dbReference>
<dbReference type="InterPro" id="IPR036890">
    <property type="entry name" value="HATPase_C_sf"/>
</dbReference>
<evidence type="ECO:0000313" key="9">
    <source>
        <dbReference type="Proteomes" id="UP000321638"/>
    </source>
</evidence>
<gene>
    <name evidence="8" type="ORF">FHP25_04630</name>
</gene>
<dbReference type="SMART" id="SM00086">
    <property type="entry name" value="PAC"/>
    <property type="match status" value="2"/>
</dbReference>
<dbReference type="Gene3D" id="3.30.565.10">
    <property type="entry name" value="Histidine kinase-like ATPase, C-terminal domain"/>
    <property type="match status" value="1"/>
</dbReference>
<dbReference type="InterPro" id="IPR003018">
    <property type="entry name" value="GAF"/>
</dbReference>
<reference evidence="8 9" key="1">
    <citation type="submission" date="2019-06" db="EMBL/GenBank/DDBJ databases">
        <title>New taxonomy in bacterial strain CC-CFT640, isolated from vineyard.</title>
        <authorList>
            <person name="Lin S.-Y."/>
            <person name="Tsai C.-F."/>
            <person name="Young C.-C."/>
        </authorList>
    </citation>
    <scope>NUCLEOTIDE SEQUENCE [LARGE SCALE GENOMIC DNA]</scope>
    <source>
        <strain evidence="8 9">CC-CFT640</strain>
    </source>
</reference>
<evidence type="ECO:0000259" key="7">
    <source>
        <dbReference type="PROSITE" id="PS50113"/>
    </source>
</evidence>
<dbReference type="Gene3D" id="3.30.450.20">
    <property type="entry name" value="PAS domain"/>
    <property type="match status" value="2"/>
</dbReference>
<dbReference type="InterPro" id="IPR036097">
    <property type="entry name" value="HisK_dim/P_sf"/>
</dbReference>
<dbReference type="Gene3D" id="3.30.450.40">
    <property type="match status" value="1"/>
</dbReference>
<organism evidence="8 9">
    <name type="scientific">Vineibacter terrae</name>
    <dbReference type="NCBI Taxonomy" id="2586908"/>
    <lineage>
        <taxon>Bacteria</taxon>
        <taxon>Pseudomonadati</taxon>
        <taxon>Pseudomonadota</taxon>
        <taxon>Alphaproteobacteria</taxon>
        <taxon>Hyphomicrobiales</taxon>
        <taxon>Vineibacter</taxon>
    </lineage>
</organism>
<evidence type="ECO:0000259" key="5">
    <source>
        <dbReference type="PROSITE" id="PS50109"/>
    </source>
</evidence>
<feature type="coiled-coil region" evidence="4">
    <location>
        <begin position="395"/>
        <end position="424"/>
    </location>
</feature>
<dbReference type="CDD" id="cd00130">
    <property type="entry name" value="PAS"/>
    <property type="match status" value="1"/>
</dbReference>
<dbReference type="InterPro" id="IPR003661">
    <property type="entry name" value="HisK_dim/P_dom"/>
</dbReference>
<dbReference type="SMART" id="SM00388">
    <property type="entry name" value="HisKA"/>
    <property type="match status" value="1"/>
</dbReference>
<feature type="domain" description="Histidine kinase" evidence="5">
    <location>
        <begin position="433"/>
        <end position="656"/>
    </location>
</feature>
<dbReference type="Pfam" id="PF01590">
    <property type="entry name" value="GAF"/>
    <property type="match status" value="1"/>
</dbReference>
<dbReference type="InterPro" id="IPR035965">
    <property type="entry name" value="PAS-like_dom_sf"/>
</dbReference>
<accession>A0A5C8PTL1</accession>
<evidence type="ECO:0000256" key="1">
    <source>
        <dbReference type="ARBA" id="ARBA00000085"/>
    </source>
</evidence>
<protein>
    <recommendedName>
        <fullName evidence="2">histidine kinase</fullName>
        <ecNumber evidence="2">2.7.13.3</ecNumber>
    </recommendedName>
</protein>
<dbReference type="AlphaFoldDB" id="A0A5C8PTL1"/>
<dbReference type="SMART" id="SM00065">
    <property type="entry name" value="GAF"/>
    <property type="match status" value="1"/>
</dbReference>
<dbReference type="SMART" id="SM00387">
    <property type="entry name" value="HATPase_c"/>
    <property type="match status" value="1"/>
</dbReference>
<proteinExistence type="predicted"/>
<dbReference type="Pfam" id="PF00512">
    <property type="entry name" value="HisKA"/>
    <property type="match status" value="1"/>
</dbReference>
<dbReference type="SUPFAM" id="SSF55781">
    <property type="entry name" value="GAF domain-like"/>
    <property type="match status" value="1"/>
</dbReference>
<dbReference type="PRINTS" id="PR00344">
    <property type="entry name" value="BCTRLSENSOR"/>
</dbReference>
<dbReference type="PROSITE" id="PS50112">
    <property type="entry name" value="PAS"/>
    <property type="match status" value="1"/>
</dbReference>
<dbReference type="OrthoDB" id="9801651at2"/>
<evidence type="ECO:0000256" key="2">
    <source>
        <dbReference type="ARBA" id="ARBA00012438"/>
    </source>
</evidence>
<dbReference type="SUPFAM" id="SSF55785">
    <property type="entry name" value="PYP-like sensor domain (PAS domain)"/>
    <property type="match status" value="2"/>
</dbReference>
<keyword evidence="3" id="KW-0597">Phosphoprotein</keyword>
<keyword evidence="4" id="KW-0175">Coiled coil</keyword>
<evidence type="ECO:0000313" key="8">
    <source>
        <dbReference type="EMBL" id="TXL80323.1"/>
    </source>
</evidence>
<dbReference type="PROSITE" id="PS50109">
    <property type="entry name" value="HIS_KIN"/>
    <property type="match status" value="1"/>
</dbReference>
<dbReference type="EMBL" id="VDUZ01000004">
    <property type="protein sequence ID" value="TXL80323.1"/>
    <property type="molecule type" value="Genomic_DNA"/>
</dbReference>
<dbReference type="PANTHER" id="PTHR43065:SF42">
    <property type="entry name" value="TWO-COMPONENT SENSOR PPRA"/>
    <property type="match status" value="1"/>
</dbReference>
<dbReference type="RefSeq" id="WP_147845738.1">
    <property type="nucleotide sequence ID" value="NZ_VDUZ01000004.1"/>
</dbReference>
<dbReference type="Pfam" id="PF02518">
    <property type="entry name" value="HATPase_c"/>
    <property type="match status" value="1"/>
</dbReference>
<dbReference type="InterPro" id="IPR000014">
    <property type="entry name" value="PAS"/>
</dbReference>
<dbReference type="PROSITE" id="PS50113">
    <property type="entry name" value="PAC"/>
    <property type="match status" value="1"/>
</dbReference>
<keyword evidence="9" id="KW-1185">Reference proteome</keyword>
<evidence type="ECO:0000256" key="4">
    <source>
        <dbReference type="SAM" id="Coils"/>
    </source>
</evidence>
<comment type="catalytic activity">
    <reaction evidence="1">
        <text>ATP + protein L-histidine = ADP + protein N-phospho-L-histidine.</text>
        <dbReference type="EC" id="2.7.13.3"/>
    </reaction>
</comment>
<dbReference type="Gene3D" id="1.10.287.130">
    <property type="match status" value="1"/>
</dbReference>
<name>A0A5C8PTL1_9HYPH</name>
<feature type="domain" description="PAS" evidence="6">
    <location>
        <begin position="289"/>
        <end position="353"/>
    </location>
</feature>
<dbReference type="InterPro" id="IPR003594">
    <property type="entry name" value="HATPase_dom"/>
</dbReference>
<evidence type="ECO:0000259" key="6">
    <source>
        <dbReference type="PROSITE" id="PS50112"/>
    </source>
</evidence>
<feature type="domain" description="PAC" evidence="7">
    <location>
        <begin position="236"/>
        <end position="288"/>
    </location>
</feature>
<dbReference type="InterPro" id="IPR004358">
    <property type="entry name" value="Sig_transdc_His_kin-like_C"/>
</dbReference>
<dbReference type="SUPFAM" id="SSF47384">
    <property type="entry name" value="Homodimeric domain of signal transducing histidine kinase"/>
    <property type="match status" value="1"/>
</dbReference>
<dbReference type="Pfam" id="PF13188">
    <property type="entry name" value="PAS_8"/>
    <property type="match status" value="1"/>
</dbReference>
<dbReference type="InterPro" id="IPR005467">
    <property type="entry name" value="His_kinase_dom"/>
</dbReference>
<dbReference type="InterPro" id="IPR029016">
    <property type="entry name" value="GAF-like_dom_sf"/>
</dbReference>
<dbReference type="SUPFAM" id="SSF55874">
    <property type="entry name" value="ATPase domain of HSP90 chaperone/DNA topoisomerase II/histidine kinase"/>
    <property type="match status" value="1"/>
</dbReference>
<dbReference type="EC" id="2.7.13.3" evidence="2"/>
<dbReference type="InterPro" id="IPR000700">
    <property type="entry name" value="PAS-assoc_C"/>
</dbReference>
<comment type="caution">
    <text evidence="8">The sequence shown here is derived from an EMBL/GenBank/DDBJ whole genome shotgun (WGS) entry which is preliminary data.</text>
</comment>
<evidence type="ECO:0000256" key="3">
    <source>
        <dbReference type="ARBA" id="ARBA00022553"/>
    </source>
</evidence>